<protein>
    <submittedName>
        <fullName evidence="1">Foie-gras_1 domain-containing protein</fullName>
    </submittedName>
</protein>
<accession>A0A183JBP4</accession>
<sequence>SQGAHESASWLYESLINHYDESSWIGLVTSTRICLAWCYHSLCVKKHFETKDDYEIARKYIQICFILAGTKHSVLRTAAIHVYNKIQFWYQTINFTQILSIPSFNDSINPNYWWKEAVEFRNSLLAYHQCIVLNPYQMSPLFRLKSVELEGVCNCGYQLIFIQLKSNSDRTFKASVHISGSEPSYIDWQTLLNPNEFLPYHVMDKTNQLLIPQLDSQLHLINLTTAPSISVVKSLAGSNVNNPIIIGSDNNNNRNSSNNISTGSHKVILRGQFSTSSEKNSRQYNKYHLPTTEMTVSTRRSYSSIPDSSKEYLNKNLALKGNQLRISKMSQSRLGSLLNVAASLASRPAWKSQDTIGVMSDEHNNTPISTPHIIQNGRITRIPSDGLIEPNIHSSIQILRQHSLCPTKKRSRISFSINGKHDMFGNENRESSTLVSTKNPLFILNHEDSFVMIKPGLNKLSFIANLCLVHVNQFQFNLGKLGLSEDCKLSTSLYRIRSNNKNFVFKTKEETNLIKTYNNPNGNDGNETIFNNQSSTTVDGGYQICNQYSENDYSLISNSSENHQDEHLHKKHQTLFSQFILEDGPVDFIREYNPLSQSLKCKINHPMPTFPPGCCLQLSRPLYLSATSCNDQFALSMPSGHYCILPVDIIKPLGFNLNIFPLPKT</sequence>
<dbReference type="AlphaFoldDB" id="A0A183JBP4"/>
<dbReference type="STRING" id="6186.A0A183JBP4"/>
<proteinExistence type="predicted"/>
<organism evidence="1">
    <name type="scientific">Schistosoma curassoni</name>
    <dbReference type="NCBI Taxonomy" id="6186"/>
    <lineage>
        <taxon>Eukaryota</taxon>
        <taxon>Metazoa</taxon>
        <taxon>Spiralia</taxon>
        <taxon>Lophotrochozoa</taxon>
        <taxon>Platyhelminthes</taxon>
        <taxon>Trematoda</taxon>
        <taxon>Digenea</taxon>
        <taxon>Strigeidida</taxon>
        <taxon>Schistosomatoidea</taxon>
        <taxon>Schistosomatidae</taxon>
        <taxon>Schistosoma</taxon>
    </lineage>
</organism>
<name>A0A183JBP4_9TREM</name>
<dbReference type="WBParaSite" id="SCUD_0000009801-mRNA-1">
    <property type="protein sequence ID" value="SCUD_0000009801-mRNA-1"/>
    <property type="gene ID" value="SCUD_0000009801"/>
</dbReference>
<evidence type="ECO:0000313" key="1">
    <source>
        <dbReference type="WBParaSite" id="SCUD_0000009801-mRNA-1"/>
    </source>
</evidence>
<reference evidence="1" key="1">
    <citation type="submission" date="2016-06" db="UniProtKB">
        <authorList>
            <consortium name="WormBaseParasite"/>
        </authorList>
    </citation>
    <scope>IDENTIFICATION</scope>
</reference>